<organism evidence="16 17">
    <name type="scientific">Paracoccus solventivorans</name>
    <dbReference type="NCBI Taxonomy" id="53463"/>
    <lineage>
        <taxon>Bacteria</taxon>
        <taxon>Pseudomonadati</taxon>
        <taxon>Pseudomonadota</taxon>
        <taxon>Alphaproteobacteria</taxon>
        <taxon>Rhodobacterales</taxon>
        <taxon>Paracoccaceae</taxon>
        <taxon>Paracoccus</taxon>
    </lineage>
</organism>
<keyword evidence="9" id="KW-0067">ATP-binding</keyword>
<evidence type="ECO:0000256" key="8">
    <source>
        <dbReference type="ARBA" id="ARBA00022777"/>
    </source>
</evidence>
<proteinExistence type="predicted"/>
<dbReference type="Pfam" id="PF00512">
    <property type="entry name" value="HisKA"/>
    <property type="match status" value="1"/>
</dbReference>
<keyword evidence="17" id="KW-1185">Reference proteome</keyword>
<dbReference type="InterPro" id="IPR003660">
    <property type="entry name" value="HAMP_dom"/>
</dbReference>
<protein>
    <recommendedName>
        <fullName evidence="3">histidine kinase</fullName>
        <ecNumber evidence="3">2.7.13.3</ecNumber>
    </recommendedName>
</protein>
<evidence type="ECO:0000256" key="11">
    <source>
        <dbReference type="ARBA" id="ARBA00023012"/>
    </source>
</evidence>
<dbReference type="InterPro" id="IPR036890">
    <property type="entry name" value="HATPase_C_sf"/>
</dbReference>
<dbReference type="PROSITE" id="PS50109">
    <property type="entry name" value="HIS_KIN"/>
    <property type="match status" value="1"/>
</dbReference>
<dbReference type="PROSITE" id="PS50885">
    <property type="entry name" value="HAMP"/>
    <property type="match status" value="1"/>
</dbReference>
<evidence type="ECO:0000256" key="10">
    <source>
        <dbReference type="ARBA" id="ARBA00022989"/>
    </source>
</evidence>
<feature type="transmembrane region" description="Helical" evidence="13">
    <location>
        <begin position="170"/>
        <end position="193"/>
    </location>
</feature>
<evidence type="ECO:0000256" key="7">
    <source>
        <dbReference type="ARBA" id="ARBA00022741"/>
    </source>
</evidence>
<keyword evidence="7" id="KW-0547">Nucleotide-binding</keyword>
<feature type="transmembrane region" description="Helical" evidence="13">
    <location>
        <begin position="12"/>
        <end position="30"/>
    </location>
</feature>
<dbReference type="Gene3D" id="1.20.5.1040">
    <property type="entry name" value="Sensor protein qsec"/>
    <property type="match status" value="1"/>
</dbReference>
<sequence length="481" mass="51310">MRAPASLQGRLALWLTLGAVVLWGLALVAAGQQLRREMGQVFDSALEETGQRLLPLAVVEIIGRDEDDDELEEEEWEPGDDADDPGDARTQSVATLRAHDEYFTYLVRDASGRVLIRSHQADLAVFPPYAGMGFAETATHRIYSDAALQGTITISVAEPLAHRRQTERELLLRLALPLLLIVPFSLIGVWLAVRTAMAPVQRFRTGIEARSGTDLSPISDAGLPSEFRPNARAVNRLLARLRNALEAERSFTANSAHELRTPVAAALAQVQRLVIEAPDEPTRARARQVEAALQRLARLSEKLMQLARAEGGRLQAEAPADLVPVLRLLATEMGRDPAHPVALILPDTPVMAPIDPDAFAILVRNLIENAQRHGQGAGTDAGSGGTSPEPVQVALSPAGVLRVSNAGPAVPPEQLLRLLRPFERGTTSANGSGLGLAIAHAIASGSGGTLELRSPASGRTDGFEAIFSAALAPPAPTVRST</sequence>
<dbReference type="Proteomes" id="UP000184444">
    <property type="component" value="Unassembled WGS sequence"/>
</dbReference>
<evidence type="ECO:0000256" key="6">
    <source>
        <dbReference type="ARBA" id="ARBA00022692"/>
    </source>
</evidence>
<keyword evidence="5" id="KW-0808">Transferase</keyword>
<evidence type="ECO:0000256" key="9">
    <source>
        <dbReference type="ARBA" id="ARBA00022840"/>
    </source>
</evidence>
<evidence type="ECO:0000256" key="5">
    <source>
        <dbReference type="ARBA" id="ARBA00022679"/>
    </source>
</evidence>
<dbReference type="SMART" id="SM00387">
    <property type="entry name" value="HATPase_c"/>
    <property type="match status" value="1"/>
</dbReference>
<keyword evidence="11" id="KW-0902">Two-component regulatory system</keyword>
<dbReference type="InterPro" id="IPR005467">
    <property type="entry name" value="His_kinase_dom"/>
</dbReference>
<dbReference type="InterPro" id="IPR036097">
    <property type="entry name" value="HisK_dim/P_sf"/>
</dbReference>
<keyword evidence="6 13" id="KW-0812">Transmembrane</keyword>
<feature type="region of interest" description="Disordered" evidence="12">
    <location>
        <begin position="373"/>
        <end position="392"/>
    </location>
</feature>
<dbReference type="Pfam" id="PF02518">
    <property type="entry name" value="HATPase_c"/>
    <property type="match status" value="1"/>
</dbReference>
<evidence type="ECO:0000256" key="1">
    <source>
        <dbReference type="ARBA" id="ARBA00000085"/>
    </source>
</evidence>
<keyword evidence="10 13" id="KW-1133">Transmembrane helix</keyword>
<dbReference type="SUPFAM" id="SSF47384">
    <property type="entry name" value="Homodimeric domain of signal transducing histidine kinase"/>
    <property type="match status" value="1"/>
</dbReference>
<evidence type="ECO:0000259" key="15">
    <source>
        <dbReference type="PROSITE" id="PS50885"/>
    </source>
</evidence>
<comment type="subcellular location">
    <subcellularLocation>
        <location evidence="2">Membrane</location>
        <topology evidence="2">Multi-pass membrane protein</topology>
    </subcellularLocation>
</comment>
<dbReference type="InterPro" id="IPR003594">
    <property type="entry name" value="HATPase_dom"/>
</dbReference>
<dbReference type="GO" id="GO:0005524">
    <property type="term" value="F:ATP binding"/>
    <property type="evidence" value="ECO:0007669"/>
    <property type="project" value="UniProtKB-KW"/>
</dbReference>
<dbReference type="GO" id="GO:0000155">
    <property type="term" value="F:phosphorelay sensor kinase activity"/>
    <property type="evidence" value="ECO:0007669"/>
    <property type="project" value="InterPro"/>
</dbReference>
<keyword evidence="13" id="KW-0472">Membrane</keyword>
<keyword evidence="4" id="KW-0597">Phosphoprotein</keyword>
<dbReference type="RefSeq" id="WP_073068224.1">
    <property type="nucleotide sequence ID" value="NZ_FRCK01000011.1"/>
</dbReference>
<keyword evidence="8 16" id="KW-0418">Kinase</keyword>
<evidence type="ECO:0000256" key="4">
    <source>
        <dbReference type="ARBA" id="ARBA00022553"/>
    </source>
</evidence>
<comment type="catalytic activity">
    <reaction evidence="1">
        <text>ATP + protein L-histidine = ADP + protein N-phospho-L-histidine.</text>
        <dbReference type="EC" id="2.7.13.3"/>
    </reaction>
</comment>
<feature type="compositionally biased region" description="Acidic residues" evidence="12">
    <location>
        <begin position="66"/>
        <end position="85"/>
    </location>
</feature>
<evidence type="ECO:0000313" key="17">
    <source>
        <dbReference type="Proteomes" id="UP000184444"/>
    </source>
</evidence>
<dbReference type="SUPFAM" id="SSF55874">
    <property type="entry name" value="ATPase domain of HSP90 chaperone/DNA topoisomerase II/histidine kinase"/>
    <property type="match status" value="1"/>
</dbReference>
<feature type="domain" description="HAMP" evidence="15">
    <location>
        <begin position="194"/>
        <end position="246"/>
    </location>
</feature>
<feature type="compositionally biased region" description="Gly residues" evidence="12">
    <location>
        <begin position="375"/>
        <end position="385"/>
    </location>
</feature>
<evidence type="ECO:0000256" key="2">
    <source>
        <dbReference type="ARBA" id="ARBA00004141"/>
    </source>
</evidence>
<evidence type="ECO:0000259" key="14">
    <source>
        <dbReference type="PROSITE" id="PS50109"/>
    </source>
</evidence>
<dbReference type="STRING" id="53463.SAMN05444389_11183"/>
<dbReference type="Gene3D" id="1.10.287.130">
    <property type="match status" value="1"/>
</dbReference>
<dbReference type="CDD" id="cd00082">
    <property type="entry name" value="HisKA"/>
    <property type="match status" value="1"/>
</dbReference>
<evidence type="ECO:0000256" key="13">
    <source>
        <dbReference type="SAM" id="Phobius"/>
    </source>
</evidence>
<accession>A0A1M7JDG2</accession>
<dbReference type="AlphaFoldDB" id="A0A1M7JDG2"/>
<dbReference type="Gene3D" id="3.30.565.10">
    <property type="entry name" value="Histidine kinase-like ATPase, C-terminal domain"/>
    <property type="match status" value="1"/>
</dbReference>
<name>A0A1M7JDG2_9RHOB</name>
<evidence type="ECO:0000256" key="3">
    <source>
        <dbReference type="ARBA" id="ARBA00012438"/>
    </source>
</evidence>
<dbReference type="PANTHER" id="PTHR45436:SF14">
    <property type="entry name" value="SENSOR PROTEIN QSEC"/>
    <property type="match status" value="1"/>
</dbReference>
<dbReference type="InterPro" id="IPR003661">
    <property type="entry name" value="HisK_dim/P_dom"/>
</dbReference>
<feature type="region of interest" description="Disordered" evidence="12">
    <location>
        <begin position="66"/>
        <end position="88"/>
    </location>
</feature>
<evidence type="ECO:0000256" key="12">
    <source>
        <dbReference type="SAM" id="MobiDB-lite"/>
    </source>
</evidence>
<dbReference type="OrthoDB" id="9809766at2"/>
<feature type="domain" description="Histidine kinase" evidence="14">
    <location>
        <begin position="254"/>
        <end position="473"/>
    </location>
</feature>
<evidence type="ECO:0000313" key="16">
    <source>
        <dbReference type="EMBL" id="SHM51059.1"/>
    </source>
</evidence>
<reference evidence="17" key="1">
    <citation type="submission" date="2016-11" db="EMBL/GenBank/DDBJ databases">
        <authorList>
            <person name="Varghese N."/>
            <person name="Submissions S."/>
        </authorList>
    </citation>
    <scope>NUCLEOTIDE SEQUENCE [LARGE SCALE GENOMIC DNA]</scope>
    <source>
        <strain evidence="17">DSM 6637</strain>
    </source>
</reference>
<dbReference type="EC" id="2.7.13.3" evidence="3"/>
<gene>
    <name evidence="16" type="ORF">SAMN05444389_11183</name>
</gene>
<dbReference type="PANTHER" id="PTHR45436">
    <property type="entry name" value="SENSOR HISTIDINE KINASE YKOH"/>
    <property type="match status" value="1"/>
</dbReference>
<dbReference type="InterPro" id="IPR050428">
    <property type="entry name" value="TCS_sensor_his_kinase"/>
</dbReference>
<dbReference type="EMBL" id="FRCK01000011">
    <property type="protein sequence ID" value="SHM51059.1"/>
    <property type="molecule type" value="Genomic_DNA"/>
</dbReference>
<dbReference type="GO" id="GO:0005886">
    <property type="term" value="C:plasma membrane"/>
    <property type="evidence" value="ECO:0007669"/>
    <property type="project" value="TreeGrafter"/>
</dbReference>
<dbReference type="SMART" id="SM00388">
    <property type="entry name" value="HisKA"/>
    <property type="match status" value="1"/>
</dbReference>